<keyword evidence="3 8" id="KW-0812">Transmembrane</keyword>
<evidence type="ECO:0000256" key="8">
    <source>
        <dbReference type="SAM" id="Phobius"/>
    </source>
</evidence>
<reference evidence="10 11" key="1">
    <citation type="submission" date="2021-10" db="EMBL/GenBank/DDBJ databases">
        <title>Anaerobic single-cell dispensing facilitates the cultivation of human gut bacteria.</title>
        <authorList>
            <person name="Afrizal A."/>
        </authorList>
    </citation>
    <scope>NUCLEOTIDE SEQUENCE [LARGE SCALE GENOMIC DNA]</scope>
    <source>
        <strain evidence="10 11">CLA-AA-H244</strain>
    </source>
</reference>
<dbReference type="GO" id="GO:0005886">
    <property type="term" value="C:plasma membrane"/>
    <property type="evidence" value="ECO:0007669"/>
    <property type="project" value="UniProtKB-SubCell"/>
</dbReference>
<dbReference type="Pfam" id="PF02690">
    <property type="entry name" value="Na_Pi_cotrans"/>
    <property type="match status" value="1"/>
</dbReference>
<feature type="transmembrane region" description="Helical" evidence="8">
    <location>
        <begin position="86"/>
        <end position="107"/>
    </location>
</feature>
<dbReference type="AlphaFoldDB" id="A0AAE3ATA3"/>
<dbReference type="RefSeq" id="WP_118496133.1">
    <property type="nucleotide sequence ID" value="NZ_JAJEQF010000002.1"/>
</dbReference>
<feature type="transmembrane region" description="Helical" evidence="8">
    <location>
        <begin position="186"/>
        <end position="209"/>
    </location>
</feature>
<keyword evidence="6" id="KW-0175">Coiled coil</keyword>
<proteinExistence type="predicted"/>
<name>A0AAE3ATA3_9FIRM</name>
<dbReference type="Gene3D" id="1.20.58.220">
    <property type="entry name" value="Phosphate transport system protein phou homolog 2, domain 2"/>
    <property type="match status" value="1"/>
</dbReference>
<keyword evidence="4 8" id="KW-1133">Transmembrane helix</keyword>
<evidence type="ECO:0000313" key="10">
    <source>
        <dbReference type="EMBL" id="MCC2166391.1"/>
    </source>
</evidence>
<feature type="compositionally biased region" description="Basic residues" evidence="7">
    <location>
        <begin position="624"/>
        <end position="635"/>
    </location>
</feature>
<evidence type="ECO:0000256" key="2">
    <source>
        <dbReference type="ARBA" id="ARBA00022475"/>
    </source>
</evidence>
<dbReference type="InterPro" id="IPR026022">
    <property type="entry name" value="PhoU_dom"/>
</dbReference>
<dbReference type="InterPro" id="IPR038078">
    <property type="entry name" value="PhoU-like_sf"/>
</dbReference>
<feature type="transmembrane region" description="Helical" evidence="8">
    <location>
        <begin position="286"/>
        <end position="310"/>
    </location>
</feature>
<evidence type="ECO:0000256" key="3">
    <source>
        <dbReference type="ARBA" id="ARBA00022692"/>
    </source>
</evidence>
<evidence type="ECO:0000313" key="11">
    <source>
        <dbReference type="Proteomes" id="UP001199355"/>
    </source>
</evidence>
<feature type="coiled-coil region" evidence="6">
    <location>
        <begin position="382"/>
        <end position="409"/>
    </location>
</feature>
<feature type="domain" description="PhoU" evidence="9">
    <location>
        <begin position="471"/>
        <end position="547"/>
    </location>
</feature>
<evidence type="ECO:0000256" key="1">
    <source>
        <dbReference type="ARBA" id="ARBA00004651"/>
    </source>
</evidence>
<feature type="region of interest" description="Disordered" evidence="7">
    <location>
        <begin position="603"/>
        <end position="635"/>
    </location>
</feature>
<evidence type="ECO:0000256" key="4">
    <source>
        <dbReference type="ARBA" id="ARBA00022989"/>
    </source>
</evidence>
<keyword evidence="2" id="KW-1003">Cell membrane</keyword>
<comment type="caution">
    <text evidence="10">The sequence shown here is derived from an EMBL/GenBank/DDBJ whole genome shotgun (WGS) entry which is preliminary data.</text>
</comment>
<dbReference type="Proteomes" id="UP001199355">
    <property type="component" value="Unassembled WGS sequence"/>
</dbReference>
<sequence>MDIFGILAMVGGLALFLYGMQVLGDGLKRTSGGRLEEILESLTSNKWKGALLGCIVTAVIQSSSATTVMVVGLVNSGIMKLTQAAGVILGANVGTTVTSWMLSLTGIESSNVFVQLLKPANFSPIVGIIGVIMLMTAKNDKKKDIGTILIGFAVLMFGMETMSSAVEPLAGNEKFTGILTMFSNPILGMLAGLVLTAVIQSSSASIGILQALSMSGTLTIGSAIPILMGENIGTAITAILSSMGASKNAKRAALMHLYFCILKTSFFMVLFYLIDAIVHFPFMTELANPFIIAMIHSIFNLSAVIIMLPISEVLVKLAMKTIPVTPDELEDVPVEKSIQILDERFLASPHFALEQCKTAAGDMAEYAREALLLGMGLVTEFHPEQAKRVENLENLVDSYEDQLGTYLVKLSSRNLSTRDSHTLSTLLHCIGDFERICDHAINLVGYAQEMAEKDLHFSAKAEEELKVFTAAVQDIMNRAVTVFKNDDLKLAKSVEPLEEVIDGLNMEIKRRHIRRLRKGKCTIELGLTLSDITTCYERVADHCSNIAVCLLQVNEDGFDTHGYLEMVRDTDNPEFRAEVAEFEHKYELPRMKKDEIDSLPTIALEETDTASGEKSDFLSSRIQERKKKKKDGKKK</sequence>
<dbReference type="SUPFAM" id="SSF109755">
    <property type="entry name" value="PhoU-like"/>
    <property type="match status" value="1"/>
</dbReference>
<evidence type="ECO:0000256" key="5">
    <source>
        <dbReference type="ARBA" id="ARBA00023136"/>
    </source>
</evidence>
<keyword evidence="11" id="KW-1185">Reference proteome</keyword>
<feature type="transmembrane region" description="Helical" evidence="8">
    <location>
        <begin position="119"/>
        <end position="136"/>
    </location>
</feature>
<dbReference type="Pfam" id="PF01895">
    <property type="entry name" value="PhoU"/>
    <property type="match status" value="2"/>
</dbReference>
<evidence type="ECO:0000256" key="7">
    <source>
        <dbReference type="SAM" id="MobiDB-lite"/>
    </source>
</evidence>
<feature type="transmembrane region" description="Helical" evidence="8">
    <location>
        <begin position="48"/>
        <end position="74"/>
    </location>
</feature>
<dbReference type="PANTHER" id="PTHR10010">
    <property type="entry name" value="SOLUTE CARRIER FAMILY 34 SODIUM PHOSPHATE , MEMBER 2-RELATED"/>
    <property type="match status" value="1"/>
</dbReference>
<accession>A0AAE3ATA3</accession>
<feature type="transmembrane region" description="Helical" evidence="8">
    <location>
        <begin position="253"/>
        <end position="274"/>
    </location>
</feature>
<dbReference type="PANTHER" id="PTHR10010:SF46">
    <property type="entry name" value="SODIUM-DEPENDENT PHOSPHATE TRANSPORT PROTEIN 2B"/>
    <property type="match status" value="1"/>
</dbReference>
<protein>
    <submittedName>
        <fullName evidence="10">Na/Pi cotransporter family protein</fullName>
    </submittedName>
</protein>
<feature type="domain" description="PhoU" evidence="9">
    <location>
        <begin position="362"/>
        <end position="444"/>
    </location>
</feature>
<comment type="subcellular location">
    <subcellularLocation>
        <location evidence="1">Cell membrane</location>
        <topology evidence="1">Multi-pass membrane protein</topology>
    </subcellularLocation>
</comment>
<dbReference type="EMBL" id="JAJEQF010000002">
    <property type="protein sequence ID" value="MCC2166391.1"/>
    <property type="molecule type" value="Genomic_DNA"/>
</dbReference>
<organism evidence="10 11">
    <name type="scientific">Gallintestinimicrobium propionicum</name>
    <dbReference type="NCBI Taxonomy" id="2981770"/>
    <lineage>
        <taxon>Bacteria</taxon>
        <taxon>Bacillati</taxon>
        <taxon>Bacillota</taxon>
        <taxon>Clostridia</taxon>
        <taxon>Lachnospirales</taxon>
        <taxon>Lachnospiraceae</taxon>
        <taxon>Gallintestinimicrobium</taxon>
    </lineage>
</organism>
<evidence type="ECO:0000256" key="6">
    <source>
        <dbReference type="SAM" id="Coils"/>
    </source>
</evidence>
<feature type="transmembrane region" description="Helical" evidence="8">
    <location>
        <begin position="148"/>
        <end position="166"/>
    </location>
</feature>
<evidence type="ECO:0000259" key="9">
    <source>
        <dbReference type="Pfam" id="PF01895"/>
    </source>
</evidence>
<dbReference type="NCBIfam" id="NF037997">
    <property type="entry name" value="Na_Pi_symport"/>
    <property type="match status" value="1"/>
</dbReference>
<keyword evidence="5 8" id="KW-0472">Membrane</keyword>
<dbReference type="GO" id="GO:0044341">
    <property type="term" value="P:sodium-dependent phosphate transport"/>
    <property type="evidence" value="ECO:0007669"/>
    <property type="project" value="InterPro"/>
</dbReference>
<dbReference type="GO" id="GO:0005436">
    <property type="term" value="F:sodium:phosphate symporter activity"/>
    <property type="evidence" value="ECO:0007669"/>
    <property type="project" value="InterPro"/>
</dbReference>
<gene>
    <name evidence="10" type="ORF">LKD45_01545</name>
</gene>
<dbReference type="InterPro" id="IPR003841">
    <property type="entry name" value="Na/Pi_transpt"/>
</dbReference>